<dbReference type="GO" id="GO:0003677">
    <property type="term" value="F:DNA binding"/>
    <property type="evidence" value="ECO:0007669"/>
    <property type="project" value="UniProtKB-KW"/>
</dbReference>
<accession>A0AAU9SVT6</accession>
<feature type="domain" description="Myb-like" evidence="9">
    <location>
        <begin position="9"/>
        <end position="62"/>
    </location>
</feature>
<evidence type="ECO:0000256" key="6">
    <source>
        <dbReference type="ARBA" id="ARBA00023159"/>
    </source>
</evidence>
<evidence type="ECO:0000313" key="12">
    <source>
        <dbReference type="Proteomes" id="UP000836841"/>
    </source>
</evidence>
<evidence type="ECO:0000256" key="4">
    <source>
        <dbReference type="ARBA" id="ARBA00023015"/>
    </source>
</evidence>
<keyword evidence="5" id="KW-0238">DNA-binding</keyword>
<proteinExistence type="predicted"/>
<keyword evidence="4" id="KW-0805">Transcription regulation</keyword>
<dbReference type="FunFam" id="1.10.10.60:FF:000388">
    <property type="entry name" value="Transcription factor RAX2"/>
    <property type="match status" value="1"/>
</dbReference>
<dbReference type="Pfam" id="PF00249">
    <property type="entry name" value="Myb_DNA-binding"/>
    <property type="match status" value="2"/>
</dbReference>
<keyword evidence="2" id="KW-0217">Developmental protein</keyword>
<evidence type="ECO:0000256" key="2">
    <source>
        <dbReference type="ARBA" id="ARBA00022473"/>
    </source>
</evidence>
<name>A0AAU9SVT6_THLAR</name>
<dbReference type="PANTHER" id="PTHR48000:SF37">
    <property type="entry name" value="TRANSCRIPTION FACTOR RAX1"/>
    <property type="match status" value="1"/>
</dbReference>
<organism evidence="11 12">
    <name type="scientific">Thlaspi arvense</name>
    <name type="common">Field penny-cress</name>
    <dbReference type="NCBI Taxonomy" id="13288"/>
    <lineage>
        <taxon>Eukaryota</taxon>
        <taxon>Viridiplantae</taxon>
        <taxon>Streptophyta</taxon>
        <taxon>Embryophyta</taxon>
        <taxon>Tracheophyta</taxon>
        <taxon>Spermatophyta</taxon>
        <taxon>Magnoliopsida</taxon>
        <taxon>eudicotyledons</taxon>
        <taxon>Gunneridae</taxon>
        <taxon>Pentapetalae</taxon>
        <taxon>rosids</taxon>
        <taxon>malvids</taxon>
        <taxon>Brassicales</taxon>
        <taxon>Brassicaceae</taxon>
        <taxon>Thlaspideae</taxon>
        <taxon>Thlaspi</taxon>
    </lineage>
</organism>
<evidence type="ECO:0000313" key="11">
    <source>
        <dbReference type="EMBL" id="CAH2072117.1"/>
    </source>
</evidence>
<dbReference type="PROSITE" id="PS51294">
    <property type="entry name" value="HTH_MYB"/>
    <property type="match status" value="2"/>
</dbReference>
<evidence type="ECO:0000256" key="3">
    <source>
        <dbReference type="ARBA" id="ARBA00022737"/>
    </source>
</evidence>
<feature type="domain" description="HTH myb-type" evidence="10">
    <location>
        <begin position="9"/>
        <end position="62"/>
    </location>
</feature>
<dbReference type="Gene3D" id="1.10.10.60">
    <property type="entry name" value="Homeodomain-like"/>
    <property type="match status" value="2"/>
</dbReference>
<protein>
    <submittedName>
        <fullName evidence="11">Uncharacterized protein</fullName>
    </submittedName>
</protein>
<dbReference type="SMART" id="SM00717">
    <property type="entry name" value="SANT"/>
    <property type="match status" value="2"/>
</dbReference>
<reference evidence="11 12" key="1">
    <citation type="submission" date="2022-03" db="EMBL/GenBank/DDBJ databases">
        <authorList>
            <person name="Nunn A."/>
            <person name="Chopra R."/>
            <person name="Nunn A."/>
            <person name="Contreras Garrido A."/>
        </authorList>
    </citation>
    <scope>NUCLEOTIDE SEQUENCE [LARGE SCALE GENOMIC DNA]</scope>
</reference>
<feature type="domain" description="HTH myb-type" evidence="10">
    <location>
        <begin position="63"/>
        <end position="117"/>
    </location>
</feature>
<evidence type="ECO:0000256" key="1">
    <source>
        <dbReference type="ARBA" id="ARBA00004123"/>
    </source>
</evidence>
<dbReference type="Proteomes" id="UP000836841">
    <property type="component" value="Chromosome 6"/>
</dbReference>
<dbReference type="FunFam" id="1.10.10.60:FF:000015">
    <property type="entry name" value="Transcription factor RAX3"/>
    <property type="match status" value="1"/>
</dbReference>
<evidence type="ECO:0000256" key="8">
    <source>
        <dbReference type="ARBA" id="ARBA00023242"/>
    </source>
</evidence>
<keyword evidence="7" id="KW-0804">Transcription</keyword>
<dbReference type="GO" id="GO:0005634">
    <property type="term" value="C:nucleus"/>
    <property type="evidence" value="ECO:0007669"/>
    <property type="project" value="UniProtKB-SubCell"/>
</dbReference>
<keyword evidence="8" id="KW-0539">Nucleus</keyword>
<evidence type="ECO:0000256" key="5">
    <source>
        <dbReference type="ARBA" id="ARBA00023125"/>
    </source>
</evidence>
<keyword evidence="12" id="KW-1185">Reference proteome</keyword>
<dbReference type="PANTHER" id="PTHR48000">
    <property type="entry name" value="OS09G0431300 PROTEIN"/>
    <property type="match status" value="1"/>
</dbReference>
<dbReference type="InterPro" id="IPR009057">
    <property type="entry name" value="Homeodomain-like_sf"/>
</dbReference>
<evidence type="ECO:0000259" key="10">
    <source>
        <dbReference type="PROSITE" id="PS51294"/>
    </source>
</evidence>
<dbReference type="PROSITE" id="PS50090">
    <property type="entry name" value="MYB_LIKE"/>
    <property type="match status" value="2"/>
</dbReference>
<dbReference type="CDD" id="cd00167">
    <property type="entry name" value="SANT"/>
    <property type="match status" value="2"/>
</dbReference>
<dbReference type="AlphaFoldDB" id="A0AAU9SVT6"/>
<dbReference type="InterPro" id="IPR001005">
    <property type="entry name" value="SANT/Myb"/>
</dbReference>
<evidence type="ECO:0000259" key="9">
    <source>
        <dbReference type="PROSITE" id="PS50090"/>
    </source>
</evidence>
<dbReference type="InterPro" id="IPR017930">
    <property type="entry name" value="Myb_dom"/>
</dbReference>
<sequence length="336" mass="37661">MGRAPCCDKTKVKRGPWSPEEDSKLRDYIEKYGNGGNWISLPLKAGLRRCGKSCRLRWLNYLRPNIKHGDFSEEEDRIIFSLFAAIGSRWSIIAAHLPGRTDNDIKNYWNTKLRKKLVSSSSSHSSSAMASTFLNPNSQVVKRPLTPLTTIQPCSYNPYVENPNQNPTKSLISNINGFEADQQLFPFINPNYPQDLSLSDSSNNNNNISSTTGFLQNHNMCDQYNNHNSFSSHVDGKTPEIMLKQEEIIMMMMIDHHIDQRTKGYIGDFTQGYYNNYINGHGDLKQMISGTGTNSNINMGGSGSVSASSSSSISNLAENKSSSSLLQHKCLPYFYS</sequence>
<dbReference type="SUPFAM" id="SSF46689">
    <property type="entry name" value="Homeodomain-like"/>
    <property type="match status" value="1"/>
</dbReference>
<keyword evidence="6" id="KW-0010">Activator</keyword>
<comment type="subcellular location">
    <subcellularLocation>
        <location evidence="1">Nucleus</location>
    </subcellularLocation>
</comment>
<feature type="domain" description="Myb-like" evidence="9">
    <location>
        <begin position="63"/>
        <end position="113"/>
    </location>
</feature>
<dbReference type="EMBL" id="OU466862">
    <property type="protein sequence ID" value="CAH2072117.1"/>
    <property type="molecule type" value="Genomic_DNA"/>
</dbReference>
<keyword evidence="3" id="KW-0677">Repeat</keyword>
<evidence type="ECO:0000256" key="7">
    <source>
        <dbReference type="ARBA" id="ARBA00023163"/>
    </source>
</evidence>
<gene>
    <name evidence="11" type="ORF">TAV2_LOCUS21580</name>
</gene>